<keyword evidence="1" id="KW-1133">Transmembrane helix</keyword>
<keyword evidence="1" id="KW-0812">Transmembrane</keyword>
<evidence type="ECO:0000256" key="1">
    <source>
        <dbReference type="SAM" id="Phobius"/>
    </source>
</evidence>
<name>A0AAV7AX82_ENGPU</name>
<dbReference type="Proteomes" id="UP000824782">
    <property type="component" value="Unassembled WGS sequence"/>
</dbReference>
<comment type="caution">
    <text evidence="2">The sequence shown here is derived from an EMBL/GenBank/DDBJ whole genome shotgun (WGS) entry which is preliminary data.</text>
</comment>
<dbReference type="AlphaFoldDB" id="A0AAV7AX82"/>
<evidence type="ECO:0000313" key="2">
    <source>
        <dbReference type="EMBL" id="KAG8562738.1"/>
    </source>
</evidence>
<accession>A0AAV7AX82</accession>
<organism evidence="2 3">
    <name type="scientific">Engystomops pustulosus</name>
    <name type="common">Tungara frog</name>
    <name type="synonym">Physalaemus pustulosus</name>
    <dbReference type="NCBI Taxonomy" id="76066"/>
    <lineage>
        <taxon>Eukaryota</taxon>
        <taxon>Metazoa</taxon>
        <taxon>Chordata</taxon>
        <taxon>Craniata</taxon>
        <taxon>Vertebrata</taxon>
        <taxon>Euteleostomi</taxon>
        <taxon>Amphibia</taxon>
        <taxon>Batrachia</taxon>
        <taxon>Anura</taxon>
        <taxon>Neobatrachia</taxon>
        <taxon>Hyloidea</taxon>
        <taxon>Leptodactylidae</taxon>
        <taxon>Leiuperinae</taxon>
        <taxon>Engystomops</taxon>
    </lineage>
</organism>
<sequence>MSRCKFYKFIWITGCKLVWIICIPVYFSVFNVHIFLIIFIYSNVTVNMKYNLCHKYVINAGPYLHFCVT</sequence>
<feature type="transmembrane region" description="Helical" evidence="1">
    <location>
        <begin position="17"/>
        <end position="41"/>
    </location>
</feature>
<dbReference type="EMBL" id="WNYA01000007">
    <property type="protein sequence ID" value="KAG8562738.1"/>
    <property type="molecule type" value="Genomic_DNA"/>
</dbReference>
<keyword evidence="1" id="KW-0472">Membrane</keyword>
<keyword evidence="3" id="KW-1185">Reference proteome</keyword>
<reference evidence="2" key="1">
    <citation type="thesis" date="2020" institute="ProQuest LLC" country="789 East Eisenhower Parkway, Ann Arbor, MI, USA">
        <title>Comparative Genomics and Chromosome Evolution.</title>
        <authorList>
            <person name="Mudd A.B."/>
        </authorList>
    </citation>
    <scope>NUCLEOTIDE SEQUENCE</scope>
    <source>
        <strain evidence="2">237g6f4</strain>
        <tissue evidence="2">Blood</tissue>
    </source>
</reference>
<evidence type="ECO:0000313" key="3">
    <source>
        <dbReference type="Proteomes" id="UP000824782"/>
    </source>
</evidence>
<gene>
    <name evidence="2" type="ORF">GDO81_015792</name>
</gene>
<protein>
    <submittedName>
        <fullName evidence="2">Uncharacterized protein</fullName>
    </submittedName>
</protein>
<proteinExistence type="predicted"/>